<comment type="similarity">
    <text evidence="1">Belongs to the type-I restriction system S methylase family.</text>
</comment>
<dbReference type="EMBL" id="WBSO01000001">
    <property type="protein sequence ID" value="KAB8301856.1"/>
    <property type="molecule type" value="Genomic_DNA"/>
</dbReference>
<evidence type="ECO:0000313" key="5">
    <source>
        <dbReference type="EMBL" id="KAB8301856.1"/>
    </source>
</evidence>
<dbReference type="InterPro" id="IPR052021">
    <property type="entry name" value="Type-I_RS_S_subunit"/>
</dbReference>
<sequence>MGEVGLTYPGLSGKTKEDFGHGDARFVTYMNVYSNAVANPDGVEAIEKDDRQHEVMNGDVFFTGSSETPDEVGLSSVWLGNSTDTYLNSFCFGYRPSKQLDSLFLASSLRSPQMRSRIILLAQGISRFNISKTQVMQLPLCFPSLPEQRRIGDFFSTLDSLIAAAERQETLLRQKKQAYLQLMFPQEGETEPRLRFSGFIQNWRMHRMSEMVAPLNSIQQIMPDRDIEYRLWSVPSFQLGVPENVRGSRIMSSKLVLERDDILLSKINPRIQRIWRVDSDGTLPDVGSTEWVVFRAKPSKASPLFLKALLSSPLFYRYMVSTEKGATGSQKRADKTLLMSSCYWLPSLSEQQRIGAFFHLVDATLLTVQRNLAGLKELKRAYLQRMFI</sequence>
<keyword evidence="6" id="KW-1185">Reference proteome</keyword>
<dbReference type="InterPro" id="IPR044946">
    <property type="entry name" value="Restrct_endonuc_typeI_TRD_sf"/>
</dbReference>
<dbReference type="GO" id="GO:0003677">
    <property type="term" value="F:DNA binding"/>
    <property type="evidence" value="ECO:0007669"/>
    <property type="project" value="UniProtKB-KW"/>
</dbReference>
<feature type="domain" description="Type I restriction modification DNA specificity" evidence="4">
    <location>
        <begin position="84"/>
        <end position="166"/>
    </location>
</feature>
<evidence type="ECO:0000256" key="3">
    <source>
        <dbReference type="ARBA" id="ARBA00023125"/>
    </source>
</evidence>
<reference evidence="5 6" key="1">
    <citation type="submission" date="2019-09" db="EMBL/GenBank/DDBJ databases">
        <title>Characterization of the phylogenetic diversity of two novel species belonging to the genus Bifidobacterium: Bifidobacterium cebidarum sp. nov. and Bifidobacterium leontopitheci sp. nov.</title>
        <authorList>
            <person name="Lugli G.A."/>
            <person name="Duranti S."/>
            <person name="Milani C."/>
            <person name="Turroni F."/>
            <person name="Ventura M."/>
        </authorList>
    </citation>
    <scope>NUCLEOTIDE SEQUENCE [LARGE SCALE GENOMIC DNA]</scope>
    <source>
        <strain evidence="5 6">DSM 100238</strain>
    </source>
</reference>
<dbReference type="InterPro" id="IPR000055">
    <property type="entry name" value="Restrct_endonuc_typeI_TRD"/>
</dbReference>
<accession>A0A6A2VBG0</accession>
<proteinExistence type="inferred from homology"/>
<organism evidence="5 6">
    <name type="scientific">Bifidobacterium apri</name>
    <dbReference type="NCBI Taxonomy" id="1769423"/>
    <lineage>
        <taxon>Bacteria</taxon>
        <taxon>Bacillati</taxon>
        <taxon>Actinomycetota</taxon>
        <taxon>Actinomycetes</taxon>
        <taxon>Bifidobacteriales</taxon>
        <taxon>Bifidobacteriaceae</taxon>
        <taxon>Bifidobacterium</taxon>
    </lineage>
</organism>
<keyword evidence="2" id="KW-0680">Restriction system</keyword>
<evidence type="ECO:0000256" key="1">
    <source>
        <dbReference type="ARBA" id="ARBA00010923"/>
    </source>
</evidence>
<dbReference type="Pfam" id="PF01420">
    <property type="entry name" value="Methylase_S"/>
    <property type="match status" value="1"/>
</dbReference>
<dbReference type="REBASE" id="385132">
    <property type="entry name" value="S4.Bap100238ORF169P"/>
</dbReference>
<evidence type="ECO:0000259" key="4">
    <source>
        <dbReference type="Pfam" id="PF01420"/>
    </source>
</evidence>
<dbReference type="PANTHER" id="PTHR30408">
    <property type="entry name" value="TYPE-1 RESTRICTION ENZYME ECOKI SPECIFICITY PROTEIN"/>
    <property type="match status" value="1"/>
</dbReference>
<keyword evidence="3" id="KW-0238">DNA-binding</keyword>
<dbReference type="Gene3D" id="3.90.220.20">
    <property type="entry name" value="DNA methylase specificity domains"/>
    <property type="match status" value="3"/>
</dbReference>
<gene>
    <name evidence="5" type="ORF">DSM100238_0175</name>
</gene>
<protein>
    <submittedName>
        <fullName evidence="5">Type IC specificity subunit protein</fullName>
    </submittedName>
</protein>
<dbReference type="AlphaFoldDB" id="A0A6A2VBG0"/>
<comment type="caution">
    <text evidence="5">The sequence shown here is derived from an EMBL/GenBank/DDBJ whole genome shotgun (WGS) entry which is preliminary data.</text>
</comment>
<dbReference type="SUPFAM" id="SSF116734">
    <property type="entry name" value="DNA methylase specificity domain"/>
    <property type="match status" value="2"/>
</dbReference>
<evidence type="ECO:0000256" key="2">
    <source>
        <dbReference type="ARBA" id="ARBA00022747"/>
    </source>
</evidence>
<name>A0A6A2VBG0_9BIFI</name>
<dbReference type="GO" id="GO:0009307">
    <property type="term" value="P:DNA restriction-modification system"/>
    <property type="evidence" value="ECO:0007669"/>
    <property type="project" value="UniProtKB-KW"/>
</dbReference>
<dbReference type="PANTHER" id="PTHR30408:SF12">
    <property type="entry name" value="TYPE I RESTRICTION ENZYME MJAVIII SPECIFICITY SUBUNIT"/>
    <property type="match status" value="1"/>
</dbReference>
<evidence type="ECO:0000313" key="6">
    <source>
        <dbReference type="Proteomes" id="UP000440041"/>
    </source>
</evidence>
<dbReference type="Proteomes" id="UP000440041">
    <property type="component" value="Unassembled WGS sequence"/>
</dbReference>